<dbReference type="KEGG" id="bmei:Spa11_16690"/>
<accession>A0A518K6P5</accession>
<evidence type="ECO:0000313" key="2">
    <source>
        <dbReference type="EMBL" id="QDV73473.1"/>
    </source>
</evidence>
<gene>
    <name evidence="2" type="ORF">Spa11_16690</name>
</gene>
<reference evidence="2 3" key="1">
    <citation type="submission" date="2019-02" db="EMBL/GenBank/DDBJ databases">
        <title>Deep-cultivation of Planctomycetes and their phenomic and genomic characterization uncovers novel biology.</title>
        <authorList>
            <person name="Wiegand S."/>
            <person name="Jogler M."/>
            <person name="Boedeker C."/>
            <person name="Pinto D."/>
            <person name="Vollmers J."/>
            <person name="Rivas-Marin E."/>
            <person name="Kohn T."/>
            <person name="Peeters S.H."/>
            <person name="Heuer A."/>
            <person name="Rast P."/>
            <person name="Oberbeckmann S."/>
            <person name="Bunk B."/>
            <person name="Jeske O."/>
            <person name="Meyerdierks A."/>
            <person name="Storesund J.E."/>
            <person name="Kallscheuer N."/>
            <person name="Luecker S."/>
            <person name="Lage O.M."/>
            <person name="Pohl T."/>
            <person name="Merkel B.J."/>
            <person name="Hornburger P."/>
            <person name="Mueller R.-W."/>
            <person name="Bruemmer F."/>
            <person name="Labrenz M."/>
            <person name="Spormann A.M."/>
            <person name="Op den Camp H."/>
            <person name="Overmann J."/>
            <person name="Amann R."/>
            <person name="Jetten M.S.M."/>
            <person name="Mascher T."/>
            <person name="Medema M.H."/>
            <person name="Devos D.P."/>
            <person name="Kaster A.-K."/>
            <person name="Ovreas L."/>
            <person name="Rohde M."/>
            <person name="Galperin M.Y."/>
            <person name="Jogler C."/>
        </authorList>
    </citation>
    <scope>NUCLEOTIDE SEQUENCE [LARGE SCALE GENOMIC DNA]</scope>
    <source>
        <strain evidence="2 3">Spa11</strain>
    </source>
</reference>
<dbReference type="Pfam" id="PF02151">
    <property type="entry name" value="UVR"/>
    <property type="match status" value="1"/>
</dbReference>
<dbReference type="AlphaFoldDB" id="A0A518K6P5"/>
<feature type="domain" description="UVR" evidence="1">
    <location>
        <begin position="236"/>
        <end position="260"/>
    </location>
</feature>
<evidence type="ECO:0000259" key="1">
    <source>
        <dbReference type="Pfam" id="PF02151"/>
    </source>
</evidence>
<dbReference type="EMBL" id="CP036349">
    <property type="protein sequence ID" value="QDV73473.1"/>
    <property type="molecule type" value="Genomic_DNA"/>
</dbReference>
<dbReference type="InterPro" id="IPR001943">
    <property type="entry name" value="UVR_dom"/>
</dbReference>
<dbReference type="RefSeq" id="WP_231933204.1">
    <property type="nucleotide sequence ID" value="NZ_CP036349.1"/>
</dbReference>
<evidence type="ECO:0000313" key="3">
    <source>
        <dbReference type="Proteomes" id="UP000316426"/>
    </source>
</evidence>
<dbReference type="Proteomes" id="UP000316426">
    <property type="component" value="Chromosome"/>
</dbReference>
<protein>
    <recommendedName>
        <fullName evidence="1">UVR domain-containing protein</fullName>
    </recommendedName>
</protein>
<proteinExistence type="predicted"/>
<name>A0A518K6P5_9BACT</name>
<organism evidence="2 3">
    <name type="scientific">Botrimarina mediterranea</name>
    <dbReference type="NCBI Taxonomy" id="2528022"/>
    <lineage>
        <taxon>Bacteria</taxon>
        <taxon>Pseudomonadati</taxon>
        <taxon>Planctomycetota</taxon>
        <taxon>Planctomycetia</taxon>
        <taxon>Pirellulales</taxon>
        <taxon>Lacipirellulaceae</taxon>
        <taxon>Botrimarina</taxon>
    </lineage>
</organism>
<sequence length="268" mass="30653">MPVEQTQLLIVGWHMKPSPPDFDSLLKSWSYVPGEVSARRGHGADGRLVLQLRIDLGVLQMEADGRPDGVRPLGHDTYLDALRAEEAIAGEDFELDDDQCVEIDREFVQYYHRRVAWLALREFDHVVSDADHTLALMDFSSAHAPNDDWVEEHEQYRPFVLFHRTQAAALAELQRTDPEAAVLVIDEGFRQLRESLADLAAIVGEDLEDDEAYDFSTKLEELRRSILVEYDLEAPLDEQLANAIAHEEYELAAEIRDRMARRTRSRQS</sequence>
<keyword evidence="3" id="KW-1185">Reference proteome</keyword>